<evidence type="ECO:0000256" key="4">
    <source>
        <dbReference type="ARBA" id="ARBA00022729"/>
    </source>
</evidence>
<protein>
    <recommendedName>
        <fullName evidence="7">POTRA domain-containing protein</fullName>
    </recommendedName>
</protein>
<organism evidence="8 9">
    <name type="scientific">Piscinibacter sakaiensis</name>
    <name type="common">Ideonella sakaiensis</name>
    <dbReference type="NCBI Taxonomy" id="1547922"/>
    <lineage>
        <taxon>Bacteria</taxon>
        <taxon>Pseudomonadati</taxon>
        <taxon>Pseudomonadota</taxon>
        <taxon>Betaproteobacteria</taxon>
        <taxon>Burkholderiales</taxon>
        <taxon>Sphaerotilaceae</taxon>
        <taxon>Piscinibacter</taxon>
    </lineage>
</organism>
<keyword evidence="3" id="KW-0812">Transmembrane</keyword>
<evidence type="ECO:0000313" key="8">
    <source>
        <dbReference type="EMBL" id="GAP38519.1"/>
    </source>
</evidence>
<dbReference type="PROSITE" id="PS51779">
    <property type="entry name" value="POTRA"/>
    <property type="match status" value="1"/>
</dbReference>
<dbReference type="OrthoDB" id="9769707at2"/>
<reference evidence="8 9" key="2">
    <citation type="journal article" date="2016" name="Science">
        <title>A bacterium that degrades and assimilates poly(ethylene terephthalate).</title>
        <authorList>
            <person name="Yoshida S."/>
            <person name="Hiraga K."/>
            <person name="Takehana T."/>
            <person name="Taniguchi I."/>
            <person name="Yamaji H."/>
            <person name="Maeda Y."/>
            <person name="Toyohara K."/>
            <person name="Miyamoto K."/>
            <person name="Kimura Y."/>
            <person name="Oda K."/>
        </authorList>
    </citation>
    <scope>NUCLEOTIDE SEQUENCE [LARGE SCALE GENOMIC DNA]</scope>
    <source>
        <strain evidence="9">NBRC 110686 / TISTR 2288 / 201-F6</strain>
    </source>
</reference>
<dbReference type="EMBL" id="BBYR01000078">
    <property type="protein sequence ID" value="GAP38519.1"/>
    <property type="molecule type" value="Genomic_DNA"/>
</dbReference>
<evidence type="ECO:0000256" key="2">
    <source>
        <dbReference type="ARBA" id="ARBA00022452"/>
    </source>
</evidence>
<comment type="subcellular location">
    <subcellularLocation>
        <location evidence="1">Membrane</location>
    </subcellularLocation>
</comment>
<keyword evidence="2" id="KW-1134">Transmembrane beta strand</keyword>
<dbReference type="Pfam" id="PF07244">
    <property type="entry name" value="POTRA"/>
    <property type="match status" value="1"/>
</dbReference>
<dbReference type="PROSITE" id="PS51257">
    <property type="entry name" value="PROKAR_LIPOPROTEIN"/>
    <property type="match status" value="1"/>
</dbReference>
<sequence length="624" mass="67393">MTPPRTDPRGWRRAATLGLLLLAGALGGCGLLTRKPDPAAAQRPPAESLQPIYRLEVQAPAPLRRLLETYLDLGRFQQAPESERITATELERLVAAAPLQARGLLDTEGYVNARVTATREAGGAGGLPLVRVVVEPGPRTVVAEVDVQARGPLKQAADGGDAAALRSLQALRSRWPMGVGQPFRQADWSSAKNATLIGLQGDGYPAASWAETTARIEAATDRASLYALVDSGPLFHVGELRVEGLQRYRPEAVRNLATFGTGSRYSEKALLDTQERLARSGLFEGAVVEIDPDPAHADAAPVTLRVRELPRHQATFGLGYSDATGQRVSVEHTNRRAFSLLGSDWVSRTKVEFGRDLQSLEADLLSHPLEGGWRNLLGGRAQREDTAGTVVRSARLRAGRSVERERMDRLVFAELEQASTQTGSIRDLSRALSGNLHLVRRDLDSVLLPTRGNSLSLESGAGFAWSNTAANGAFARLKGRLTVYRPVGDRWYASARVEAGQVFARDGVGIPDTLLFRAGGDDSVRGYAYRSLGPQANGLTVSGRVLLTASAEIARPISASLPDFLWAVFADAGQAADRWQDLSPELGYGAGLRWRSPVGPLRIDLAYAEALRRFRMHLSVGVTF</sequence>
<comment type="caution">
    <text evidence="8">The sequence shown here is derived from an EMBL/GenBank/DDBJ whole genome shotgun (WGS) entry which is preliminary data.</text>
</comment>
<evidence type="ECO:0000256" key="1">
    <source>
        <dbReference type="ARBA" id="ARBA00004370"/>
    </source>
</evidence>
<dbReference type="Gene3D" id="3.10.20.310">
    <property type="entry name" value="membrane protein fhac"/>
    <property type="match status" value="2"/>
</dbReference>
<name>A0A0K8P7L1_PISS1</name>
<keyword evidence="5" id="KW-0472">Membrane</keyword>
<dbReference type="RefSeq" id="WP_054022384.1">
    <property type="nucleotide sequence ID" value="NZ_BBYR01000078.1"/>
</dbReference>
<evidence type="ECO:0000259" key="7">
    <source>
        <dbReference type="PROSITE" id="PS51779"/>
    </source>
</evidence>
<evidence type="ECO:0000256" key="3">
    <source>
        <dbReference type="ARBA" id="ARBA00022692"/>
    </source>
</evidence>
<dbReference type="GO" id="GO:0019867">
    <property type="term" value="C:outer membrane"/>
    <property type="evidence" value="ECO:0007669"/>
    <property type="project" value="InterPro"/>
</dbReference>
<dbReference type="InterPro" id="IPR000184">
    <property type="entry name" value="Bac_surfAg_D15"/>
</dbReference>
<evidence type="ECO:0000313" key="9">
    <source>
        <dbReference type="Proteomes" id="UP000037660"/>
    </source>
</evidence>
<dbReference type="Pfam" id="PF01103">
    <property type="entry name" value="Omp85"/>
    <property type="match status" value="1"/>
</dbReference>
<dbReference type="AlphaFoldDB" id="A0A0K8P7L1"/>
<dbReference type="Proteomes" id="UP000037660">
    <property type="component" value="Unassembled WGS sequence"/>
</dbReference>
<dbReference type="PANTHER" id="PTHR12815">
    <property type="entry name" value="SORTING AND ASSEMBLY MACHINERY SAMM50 PROTEIN FAMILY MEMBER"/>
    <property type="match status" value="1"/>
</dbReference>
<accession>A0A0K8P7L1</accession>
<dbReference type="InterPro" id="IPR010827">
    <property type="entry name" value="BamA/TamA_POTRA"/>
</dbReference>
<dbReference type="PANTHER" id="PTHR12815:SF47">
    <property type="entry name" value="TRANSLOCATION AND ASSEMBLY MODULE SUBUNIT TAMA"/>
    <property type="match status" value="1"/>
</dbReference>
<dbReference type="InterPro" id="IPR034746">
    <property type="entry name" value="POTRA"/>
</dbReference>
<proteinExistence type="predicted"/>
<dbReference type="InterPro" id="IPR039910">
    <property type="entry name" value="D15-like"/>
</dbReference>
<keyword evidence="4" id="KW-0732">Signal</keyword>
<feature type="domain" description="POTRA" evidence="7">
    <location>
        <begin position="235"/>
        <end position="311"/>
    </location>
</feature>
<evidence type="ECO:0000256" key="5">
    <source>
        <dbReference type="ARBA" id="ARBA00023136"/>
    </source>
</evidence>
<keyword evidence="6" id="KW-0998">Cell outer membrane</keyword>
<reference evidence="9" key="1">
    <citation type="submission" date="2015-07" db="EMBL/GenBank/DDBJ databases">
        <title>Discovery of a poly(ethylene terephthalate assimilation.</title>
        <authorList>
            <person name="Yoshida S."/>
            <person name="Hiraga K."/>
            <person name="Takehana T."/>
            <person name="Taniguchi I."/>
            <person name="Yamaji H."/>
            <person name="Maeda Y."/>
            <person name="Toyohara K."/>
            <person name="Miyamoto K."/>
            <person name="Kimura Y."/>
            <person name="Oda K."/>
        </authorList>
    </citation>
    <scope>NUCLEOTIDE SEQUENCE [LARGE SCALE GENOMIC DNA]</scope>
    <source>
        <strain evidence="9">NBRC 110686 / TISTR 2288 / 201-F6</strain>
    </source>
</reference>
<gene>
    <name evidence="8" type="ORF">ISF6_4977</name>
</gene>
<dbReference type="Gene3D" id="2.40.160.50">
    <property type="entry name" value="membrane protein fhac: a member of the omp85/tpsb transporter family"/>
    <property type="match status" value="1"/>
</dbReference>
<keyword evidence="9" id="KW-1185">Reference proteome</keyword>
<evidence type="ECO:0000256" key="6">
    <source>
        <dbReference type="ARBA" id="ARBA00023237"/>
    </source>
</evidence>
<dbReference type="STRING" id="1547922.ISF6_4977"/>